<feature type="domain" description="Restriction of telomere capping protein 4 C-terminal" evidence="8">
    <location>
        <begin position="107"/>
        <end position="193"/>
    </location>
</feature>
<keyword evidence="10" id="KW-1185">Reference proteome</keyword>
<comment type="subcellular location">
    <subcellularLocation>
        <location evidence="3">Cytoplasm</location>
    </subcellularLocation>
    <subcellularLocation>
        <location evidence="2">Nucleus</location>
    </subcellularLocation>
</comment>
<reference evidence="10" key="2">
    <citation type="submission" date="2015-01" db="EMBL/GenBank/DDBJ databases">
        <title>Evolutionary Origins and Diversification of the Mycorrhizal Mutualists.</title>
        <authorList>
            <consortium name="DOE Joint Genome Institute"/>
            <consortium name="Mycorrhizal Genomics Consortium"/>
            <person name="Kohler A."/>
            <person name="Kuo A."/>
            <person name="Nagy L.G."/>
            <person name="Floudas D."/>
            <person name="Copeland A."/>
            <person name="Barry K.W."/>
            <person name="Cichocki N."/>
            <person name="Veneault-Fourrey C."/>
            <person name="LaButti K."/>
            <person name="Lindquist E.A."/>
            <person name="Lipzen A."/>
            <person name="Lundell T."/>
            <person name="Morin E."/>
            <person name="Murat C."/>
            <person name="Riley R."/>
            <person name="Ohm R."/>
            <person name="Sun H."/>
            <person name="Tunlid A."/>
            <person name="Henrissat B."/>
            <person name="Grigoriev I.V."/>
            <person name="Hibbett D.S."/>
            <person name="Martin F."/>
        </authorList>
    </citation>
    <scope>NUCLEOTIDE SEQUENCE [LARGE SCALE GENOMIC DNA]</scope>
    <source>
        <strain evidence="10">Foug A</strain>
    </source>
</reference>
<reference evidence="9 10" key="1">
    <citation type="submission" date="2014-04" db="EMBL/GenBank/DDBJ databases">
        <authorList>
            <consortium name="DOE Joint Genome Institute"/>
            <person name="Kuo A."/>
            <person name="Kohler A."/>
            <person name="Nagy L.G."/>
            <person name="Floudas D."/>
            <person name="Copeland A."/>
            <person name="Barry K.W."/>
            <person name="Cichocki N."/>
            <person name="Veneault-Fourrey C."/>
            <person name="LaButti K."/>
            <person name="Lindquist E.A."/>
            <person name="Lipzen A."/>
            <person name="Lundell T."/>
            <person name="Morin E."/>
            <person name="Murat C."/>
            <person name="Sun H."/>
            <person name="Tunlid A."/>
            <person name="Henrissat B."/>
            <person name="Grigoriev I.V."/>
            <person name="Hibbett D.S."/>
            <person name="Martin F."/>
            <person name="Nordberg H.P."/>
            <person name="Cantor M.N."/>
            <person name="Hua S.X."/>
        </authorList>
    </citation>
    <scope>NUCLEOTIDE SEQUENCE [LARGE SCALE GENOMIC DNA]</scope>
    <source>
        <strain evidence="9 10">Foug A</strain>
    </source>
</reference>
<dbReference type="EMBL" id="KN822042">
    <property type="protein sequence ID" value="KIM62431.1"/>
    <property type="molecule type" value="Genomic_DNA"/>
</dbReference>
<evidence type="ECO:0000256" key="6">
    <source>
        <dbReference type="ARBA" id="ARBA00022490"/>
    </source>
</evidence>
<dbReference type="Pfam" id="PF14474">
    <property type="entry name" value="RTC4"/>
    <property type="match status" value="1"/>
</dbReference>
<dbReference type="InterPro" id="IPR039024">
    <property type="entry name" value="RTC4"/>
</dbReference>
<evidence type="ECO:0000313" key="9">
    <source>
        <dbReference type="EMBL" id="KIM62431.1"/>
    </source>
</evidence>
<dbReference type="HOGENOM" id="CLU_824284_0_0_1"/>
<evidence type="ECO:0000256" key="4">
    <source>
        <dbReference type="ARBA" id="ARBA00009461"/>
    </source>
</evidence>
<gene>
    <name evidence="9" type="ORF">SCLCIDRAFT_24968</name>
</gene>
<evidence type="ECO:0000256" key="5">
    <source>
        <dbReference type="ARBA" id="ARBA00015162"/>
    </source>
</evidence>
<protein>
    <recommendedName>
        <fullName evidence="5">Restriction of telomere capping protein 4</fullName>
    </recommendedName>
</protein>
<dbReference type="Proteomes" id="UP000053989">
    <property type="component" value="Unassembled WGS sequence"/>
</dbReference>
<evidence type="ECO:0000256" key="7">
    <source>
        <dbReference type="ARBA" id="ARBA00023242"/>
    </source>
</evidence>
<evidence type="ECO:0000256" key="2">
    <source>
        <dbReference type="ARBA" id="ARBA00004123"/>
    </source>
</evidence>
<keyword evidence="6" id="KW-0963">Cytoplasm</keyword>
<dbReference type="AlphaFoldDB" id="A0A0C3E304"/>
<dbReference type="GO" id="GO:0005634">
    <property type="term" value="C:nucleus"/>
    <property type="evidence" value="ECO:0007669"/>
    <property type="project" value="UniProtKB-SubCell"/>
</dbReference>
<dbReference type="OrthoDB" id="2685518at2759"/>
<dbReference type="PANTHER" id="PTHR41391">
    <property type="entry name" value="RESTRICTION OF TELOMERE CAPPING PROTEIN 4"/>
    <property type="match status" value="1"/>
</dbReference>
<dbReference type="InParanoid" id="A0A0C3E304"/>
<dbReference type="InterPro" id="IPR028094">
    <property type="entry name" value="RTC4_C"/>
</dbReference>
<evidence type="ECO:0000313" key="10">
    <source>
        <dbReference type="Proteomes" id="UP000053989"/>
    </source>
</evidence>
<dbReference type="GO" id="GO:0005737">
    <property type="term" value="C:cytoplasm"/>
    <property type="evidence" value="ECO:0007669"/>
    <property type="project" value="UniProtKB-SubCell"/>
</dbReference>
<evidence type="ECO:0000256" key="3">
    <source>
        <dbReference type="ARBA" id="ARBA00004496"/>
    </source>
</evidence>
<evidence type="ECO:0000256" key="1">
    <source>
        <dbReference type="ARBA" id="ARBA00002738"/>
    </source>
</evidence>
<keyword evidence="7" id="KW-0539">Nucleus</keyword>
<evidence type="ECO:0000259" key="8">
    <source>
        <dbReference type="Pfam" id="PF14474"/>
    </source>
</evidence>
<proteinExistence type="inferred from homology"/>
<accession>A0A0C3E304</accession>
<name>A0A0C3E304_9AGAM</name>
<dbReference type="PANTHER" id="PTHR41391:SF1">
    <property type="entry name" value="RESTRICTION OF TELOMERE CAPPING PROTEIN 4"/>
    <property type="match status" value="1"/>
</dbReference>
<comment type="similarity">
    <text evidence="4">Belongs to the RTC4 family.</text>
</comment>
<organism evidence="9 10">
    <name type="scientific">Scleroderma citrinum Foug A</name>
    <dbReference type="NCBI Taxonomy" id="1036808"/>
    <lineage>
        <taxon>Eukaryota</taxon>
        <taxon>Fungi</taxon>
        <taxon>Dikarya</taxon>
        <taxon>Basidiomycota</taxon>
        <taxon>Agaricomycotina</taxon>
        <taxon>Agaricomycetes</taxon>
        <taxon>Agaricomycetidae</taxon>
        <taxon>Boletales</taxon>
        <taxon>Sclerodermatineae</taxon>
        <taxon>Sclerodermataceae</taxon>
        <taxon>Scleroderma</taxon>
    </lineage>
</organism>
<comment type="function">
    <text evidence="1">May be involved in a process influencing telomere capping.</text>
</comment>
<sequence length="337" mass="37602">MTREQGGCDFKTAQYGMQICGMIRWDHRKMEQLKIATKKGWPISLINFKKIPGRIVKLRDQLHPVVHNKSCCKQQHVWKSFKANLAADRWTLPTFARVWNSILSSGSATMDHACPGYYGEKGSAIIQHTLMALFPLSLGLAVTLRPLSHSQFLTYFMVPHIVALLIAKDYNYTTVPKSHKIMVTSSDAGAFVHLADDDDDELEEIYQRTIITFRLNQLEILMHEEDGTQDAAQALLALQGKKAFCPRPCPKVRPSPNQTMDRLQLDSHAKVNIANTVPSNVSPTSSVLTNTSKPMLKEAMAHPQQPASNASIGQSAELAALVHAHTCAKWITRLKAH</sequence>
<dbReference type="STRING" id="1036808.A0A0C3E304"/>